<feature type="non-terminal residue" evidence="1">
    <location>
        <position position="1"/>
    </location>
</feature>
<proteinExistence type="predicted"/>
<organism evidence="1 2">
    <name type="scientific">Rotaria magnacalcarata</name>
    <dbReference type="NCBI Taxonomy" id="392030"/>
    <lineage>
        <taxon>Eukaryota</taxon>
        <taxon>Metazoa</taxon>
        <taxon>Spiralia</taxon>
        <taxon>Gnathifera</taxon>
        <taxon>Rotifera</taxon>
        <taxon>Eurotatoria</taxon>
        <taxon>Bdelloidea</taxon>
        <taxon>Philodinida</taxon>
        <taxon>Philodinidae</taxon>
        <taxon>Rotaria</taxon>
    </lineage>
</organism>
<dbReference type="AlphaFoldDB" id="A0A8S3B152"/>
<name>A0A8S3B152_9BILA</name>
<gene>
    <name evidence="1" type="ORF">BYL167_LOCUS47455</name>
</gene>
<evidence type="ECO:0000313" key="1">
    <source>
        <dbReference type="EMBL" id="CAF4784493.1"/>
    </source>
</evidence>
<reference evidence="1" key="1">
    <citation type="submission" date="2021-02" db="EMBL/GenBank/DDBJ databases">
        <authorList>
            <person name="Nowell W R."/>
        </authorList>
    </citation>
    <scope>NUCLEOTIDE SEQUENCE</scope>
</reference>
<dbReference type="Proteomes" id="UP000681967">
    <property type="component" value="Unassembled WGS sequence"/>
</dbReference>
<dbReference type="EMBL" id="CAJOBH010136511">
    <property type="protein sequence ID" value="CAF4784493.1"/>
    <property type="molecule type" value="Genomic_DNA"/>
</dbReference>
<accession>A0A8S3B152</accession>
<comment type="caution">
    <text evidence="1">The sequence shown here is derived from an EMBL/GenBank/DDBJ whole genome shotgun (WGS) entry which is preliminary data.</text>
</comment>
<evidence type="ECO:0000313" key="2">
    <source>
        <dbReference type="Proteomes" id="UP000681967"/>
    </source>
</evidence>
<sequence>ILANTFTKKTPPPITIITRKNRSMQSEQIAYEEPQLEQTETVLLNNHTVIKKRPCNTIITTGTSECSNGQNNNKQVSKQILHAIMNSMNNNQEQSTAGPPIVALSSAVNDEFFENGPLTNPEETIVNITD</sequence>
<protein>
    <submittedName>
        <fullName evidence="1">Uncharacterized protein</fullName>
    </submittedName>
</protein>